<dbReference type="Proteomes" id="UP000645217">
    <property type="component" value="Unassembled WGS sequence"/>
</dbReference>
<evidence type="ECO:0000313" key="2">
    <source>
        <dbReference type="Proteomes" id="UP000645217"/>
    </source>
</evidence>
<protein>
    <submittedName>
        <fullName evidence="1">Uncharacterized protein</fullName>
    </submittedName>
</protein>
<name>A0A917R1G3_9ACTN</name>
<sequence>MNPRRLWRPLGRGRDKRIGRHALGRPYIAVEPGESREPDLADRAAAVLLDRMEPGWTIMYGPWSRRFYALALYPTPEPLVVEARTAQDLLTEMRQAERDLAFRPQATVTQAFTPTA</sequence>
<organism evidence="1 2">
    <name type="scientific">Sphaerisporangium melleum</name>
    <dbReference type="NCBI Taxonomy" id="321316"/>
    <lineage>
        <taxon>Bacteria</taxon>
        <taxon>Bacillati</taxon>
        <taxon>Actinomycetota</taxon>
        <taxon>Actinomycetes</taxon>
        <taxon>Streptosporangiales</taxon>
        <taxon>Streptosporangiaceae</taxon>
        <taxon>Sphaerisporangium</taxon>
    </lineage>
</organism>
<dbReference type="AlphaFoldDB" id="A0A917R1G3"/>
<comment type="caution">
    <text evidence="1">The sequence shown here is derived from an EMBL/GenBank/DDBJ whole genome shotgun (WGS) entry which is preliminary data.</text>
</comment>
<reference evidence="1" key="2">
    <citation type="submission" date="2020-09" db="EMBL/GenBank/DDBJ databases">
        <authorList>
            <person name="Sun Q."/>
            <person name="Ohkuma M."/>
        </authorList>
    </citation>
    <scope>NUCLEOTIDE SEQUENCE</scope>
    <source>
        <strain evidence="1">JCM 13064</strain>
    </source>
</reference>
<dbReference type="EMBL" id="BMNT01000011">
    <property type="protein sequence ID" value="GGK81015.1"/>
    <property type="molecule type" value="Genomic_DNA"/>
</dbReference>
<dbReference type="RefSeq" id="WP_189163093.1">
    <property type="nucleotide sequence ID" value="NZ_BMNT01000011.1"/>
</dbReference>
<accession>A0A917R1G3</accession>
<gene>
    <name evidence="1" type="ORF">GCM10007964_24600</name>
</gene>
<keyword evidence="2" id="KW-1185">Reference proteome</keyword>
<reference evidence="1" key="1">
    <citation type="journal article" date="2014" name="Int. J. Syst. Evol. Microbiol.">
        <title>Complete genome sequence of Corynebacterium casei LMG S-19264T (=DSM 44701T), isolated from a smear-ripened cheese.</title>
        <authorList>
            <consortium name="US DOE Joint Genome Institute (JGI-PGF)"/>
            <person name="Walter F."/>
            <person name="Albersmeier A."/>
            <person name="Kalinowski J."/>
            <person name="Ruckert C."/>
        </authorList>
    </citation>
    <scope>NUCLEOTIDE SEQUENCE</scope>
    <source>
        <strain evidence="1">JCM 13064</strain>
    </source>
</reference>
<evidence type="ECO:0000313" key="1">
    <source>
        <dbReference type="EMBL" id="GGK81015.1"/>
    </source>
</evidence>
<proteinExistence type="predicted"/>